<evidence type="ECO:0008006" key="3">
    <source>
        <dbReference type="Google" id="ProtNLM"/>
    </source>
</evidence>
<evidence type="ECO:0000313" key="1">
    <source>
        <dbReference type="EMBL" id="KLU02199.1"/>
    </source>
</evidence>
<name>A0A0J1E9R4_RHOIS</name>
<comment type="caution">
    <text evidence="1">The sequence shown here is derived from an EMBL/GenBank/DDBJ whole genome shotgun (WGS) entry which is preliminary data.</text>
</comment>
<dbReference type="PATRIC" id="fig|595434.4.peg.5002"/>
<organism evidence="1 2">
    <name type="scientific">Rhodopirellula islandica</name>
    <dbReference type="NCBI Taxonomy" id="595434"/>
    <lineage>
        <taxon>Bacteria</taxon>
        <taxon>Pseudomonadati</taxon>
        <taxon>Planctomycetota</taxon>
        <taxon>Planctomycetia</taxon>
        <taxon>Pirellulales</taxon>
        <taxon>Pirellulaceae</taxon>
        <taxon>Rhodopirellula</taxon>
    </lineage>
</organism>
<gene>
    <name evidence="1" type="ORF">RISK_005265</name>
</gene>
<reference evidence="1" key="1">
    <citation type="submission" date="2015-05" db="EMBL/GenBank/DDBJ databases">
        <title>Permanent draft genome of Rhodopirellula islandicus K833.</title>
        <authorList>
            <person name="Kizina J."/>
            <person name="Richter M."/>
            <person name="Glockner F.O."/>
            <person name="Harder J."/>
        </authorList>
    </citation>
    <scope>NUCLEOTIDE SEQUENCE [LARGE SCALE GENOMIC DNA]</scope>
    <source>
        <strain evidence="1">K833</strain>
    </source>
</reference>
<dbReference type="PROSITE" id="PS51257">
    <property type="entry name" value="PROKAR_LIPOPROTEIN"/>
    <property type="match status" value="1"/>
</dbReference>
<dbReference type="STRING" id="595434.RISK_005265"/>
<dbReference type="EMBL" id="LECT01000044">
    <property type="protein sequence ID" value="KLU02199.1"/>
    <property type="molecule type" value="Genomic_DNA"/>
</dbReference>
<dbReference type="AlphaFoldDB" id="A0A0J1E9R4"/>
<evidence type="ECO:0000313" key="2">
    <source>
        <dbReference type="Proteomes" id="UP000036367"/>
    </source>
</evidence>
<proteinExistence type="predicted"/>
<protein>
    <recommendedName>
        <fullName evidence="3">VWFA domain-containing protein</fullName>
    </recommendedName>
</protein>
<accession>A0A0J1E9R4</accession>
<keyword evidence="2" id="KW-1185">Reference proteome</keyword>
<dbReference type="Proteomes" id="UP000036367">
    <property type="component" value="Unassembled WGS sequence"/>
</dbReference>
<sequence length="238" mass="26643">MRSTHPMSMFIILPAIFASLLGASGCVKKTESASRPMFAPKPLEACLVISIDLSGSFSQDFGERAYPMVLGLIESFGEQTIGGDCKIVLSQMSGHAQVVLFEGSPEELRHRFKSPEAMAAFLKDSSVPNQSPVYIATRKTIDYVNTMPDVTEKTRTLTVLLSDLVESETDQPTKSKEGYRMLESLTRYREHGGNLALYYVAQDEVWRWKEIIERAGFEPGQFVINNDLTSRPELPEFY</sequence>